<dbReference type="Pfam" id="PF07980">
    <property type="entry name" value="SusD_RagB"/>
    <property type="match status" value="1"/>
</dbReference>
<evidence type="ECO:0000313" key="9">
    <source>
        <dbReference type="Proteomes" id="UP000290608"/>
    </source>
</evidence>
<accession>A0A4Q0PIV3</accession>
<evidence type="ECO:0000256" key="5">
    <source>
        <dbReference type="ARBA" id="ARBA00023237"/>
    </source>
</evidence>
<keyword evidence="4" id="KW-0472">Membrane</keyword>
<organism evidence="8 9">
    <name type="scientific">Leeuwenhoekiella marinoflava</name>
    <dbReference type="NCBI Taxonomy" id="988"/>
    <lineage>
        <taxon>Bacteria</taxon>
        <taxon>Pseudomonadati</taxon>
        <taxon>Bacteroidota</taxon>
        <taxon>Flavobacteriia</taxon>
        <taxon>Flavobacteriales</taxon>
        <taxon>Flavobacteriaceae</taxon>
        <taxon>Leeuwenhoekiella</taxon>
    </lineage>
</organism>
<dbReference type="InterPro" id="IPR011990">
    <property type="entry name" value="TPR-like_helical_dom_sf"/>
</dbReference>
<gene>
    <name evidence="8" type="ORF">DSL99_2966</name>
</gene>
<evidence type="ECO:0000256" key="3">
    <source>
        <dbReference type="ARBA" id="ARBA00022729"/>
    </source>
</evidence>
<comment type="caution">
    <text evidence="8">The sequence shown here is derived from an EMBL/GenBank/DDBJ whole genome shotgun (WGS) entry which is preliminary data.</text>
</comment>
<dbReference type="Gene3D" id="1.25.40.390">
    <property type="match status" value="1"/>
</dbReference>
<evidence type="ECO:0000256" key="4">
    <source>
        <dbReference type="ARBA" id="ARBA00023136"/>
    </source>
</evidence>
<feature type="domain" description="SusD-like N-terminal" evidence="7">
    <location>
        <begin position="140"/>
        <end position="260"/>
    </location>
</feature>
<sequence length="661" mass="75527">MMMKEFKTVKMKTLTMKKCSLWKKLGVAIAIPMMLNLQSCEDSFLDVVPDNVATIDQAFKLRNEAEKYLFTCYAYMPRNGSLIHNPAMLAGDEMWIPDQRQALTIYSLDIAMGNQRVSNPYFNAWDGYYDGGGPGDGYNLFDGIRHCNIFIENLSDASKVPDIQPSERERWIAEAKFLKAYYHFYLMRMYGPIPVMRENIPVDAPSEVLDVSRDNWNESIAYLVELCDEAIAILPPSITDINSELGRITRPIALGLKTRILLTDASPLFNGNSDLASLVNKDGTQLFNTDYDAAKWELAADAALTAIEAAEGAGHSLYEFPGSGFTLTDTTTQKLTIRNAVSERWNSEVIWGNTVSRTGEIQLNSMSPLDITHSQNNARKVMSPTLKIAQQFYTKNGVPIDEDTTLDFSDILELREAGAPEKYNIKQGYTTSILNYDREPRFYADLGFDGSIWYKYDSGNDETKFHIKGKYNDYAGSNTAFFFNMTGYYVKKLVNWNQSFGESSASYRDYAWPELRLADLYLMYAEALNEVQGPSPEVFEYLDRVRDRAGLDGVQESWANFSSNPNKPNSKEGLRAIIHQERNIEMAFEGSRFWDIRRWKEASREFNEPIRGWNVFGEDDASYYQIRTIFQQRFVSPRDYFWPLAENTLLQNSNLVQNLGW</sequence>
<evidence type="ECO:0000259" key="7">
    <source>
        <dbReference type="Pfam" id="PF14322"/>
    </source>
</evidence>
<dbReference type="AlphaFoldDB" id="A0A4Q0PIV3"/>
<dbReference type="Pfam" id="PF14322">
    <property type="entry name" value="SusD-like_3"/>
    <property type="match status" value="1"/>
</dbReference>
<evidence type="ECO:0000313" key="8">
    <source>
        <dbReference type="EMBL" id="RXG27174.1"/>
    </source>
</evidence>
<dbReference type="InterPro" id="IPR012944">
    <property type="entry name" value="SusD_RagB_dom"/>
</dbReference>
<dbReference type="EMBL" id="QOVL01000016">
    <property type="protein sequence ID" value="RXG27174.1"/>
    <property type="molecule type" value="Genomic_DNA"/>
</dbReference>
<dbReference type="GO" id="GO:0009279">
    <property type="term" value="C:cell outer membrane"/>
    <property type="evidence" value="ECO:0007669"/>
    <property type="project" value="UniProtKB-SubCell"/>
</dbReference>
<dbReference type="SUPFAM" id="SSF48452">
    <property type="entry name" value="TPR-like"/>
    <property type="match status" value="1"/>
</dbReference>
<dbReference type="STRING" id="1122159.SAMN02745246_03362"/>
<comment type="similarity">
    <text evidence="2">Belongs to the SusD family.</text>
</comment>
<evidence type="ECO:0000256" key="1">
    <source>
        <dbReference type="ARBA" id="ARBA00004442"/>
    </source>
</evidence>
<evidence type="ECO:0000259" key="6">
    <source>
        <dbReference type="Pfam" id="PF07980"/>
    </source>
</evidence>
<keyword evidence="5" id="KW-0998">Cell outer membrane</keyword>
<protein>
    <submittedName>
        <fullName evidence="8">Putative outer membrane starch-binding protein</fullName>
    </submittedName>
</protein>
<proteinExistence type="inferred from homology"/>
<feature type="domain" description="RagB/SusD" evidence="6">
    <location>
        <begin position="348"/>
        <end position="661"/>
    </location>
</feature>
<keyword evidence="3" id="KW-0732">Signal</keyword>
<name>A0A4Q0PIV3_9FLAO</name>
<dbReference type="InterPro" id="IPR033985">
    <property type="entry name" value="SusD-like_N"/>
</dbReference>
<evidence type="ECO:0000256" key="2">
    <source>
        <dbReference type="ARBA" id="ARBA00006275"/>
    </source>
</evidence>
<reference evidence="8 9" key="1">
    <citation type="submission" date="2018-07" db="EMBL/GenBank/DDBJ databases">
        <title>Leeuwenhoekiella genomics.</title>
        <authorList>
            <person name="Tahon G."/>
            <person name="Willems A."/>
        </authorList>
    </citation>
    <scope>NUCLEOTIDE SEQUENCE [LARGE SCALE GENOMIC DNA]</scope>
    <source>
        <strain evidence="8 9">LMG 1345</strain>
    </source>
</reference>
<comment type="subcellular location">
    <subcellularLocation>
        <location evidence="1">Cell outer membrane</location>
    </subcellularLocation>
</comment>
<dbReference type="Proteomes" id="UP000290608">
    <property type="component" value="Unassembled WGS sequence"/>
</dbReference>